<proteinExistence type="predicted"/>
<sequence>MASFYNKIRASRPFQSLMRVIQFLSSIISLGLFSARLYKIMRTVQRASASNGAVEGILAAAVAYTLISMLMKFLLKGGAKNWLRWLWIVFDILFVGGFIAVAVLTKPNGGTSGPCNKRIRNRLPNGTNCNLPWGTFILAIVSTLLHAITAIFNEARDHHRKNKAERAHHEKNVDNERGHLF</sequence>
<gene>
    <name evidence="3" type="ORF">H2200_011818</name>
</gene>
<keyword evidence="2" id="KW-0812">Transmembrane</keyword>
<keyword evidence="2" id="KW-0472">Membrane</keyword>
<evidence type="ECO:0000256" key="2">
    <source>
        <dbReference type="SAM" id="Phobius"/>
    </source>
</evidence>
<keyword evidence="4" id="KW-1185">Reference proteome</keyword>
<organism evidence="3 4">
    <name type="scientific">Cladophialophora chaetospira</name>
    <dbReference type="NCBI Taxonomy" id="386627"/>
    <lineage>
        <taxon>Eukaryota</taxon>
        <taxon>Fungi</taxon>
        <taxon>Dikarya</taxon>
        <taxon>Ascomycota</taxon>
        <taxon>Pezizomycotina</taxon>
        <taxon>Eurotiomycetes</taxon>
        <taxon>Chaetothyriomycetidae</taxon>
        <taxon>Chaetothyriales</taxon>
        <taxon>Herpotrichiellaceae</taxon>
        <taxon>Cladophialophora</taxon>
    </lineage>
</organism>
<dbReference type="AlphaFoldDB" id="A0AA38WYV2"/>
<feature type="compositionally biased region" description="Basic and acidic residues" evidence="1">
    <location>
        <begin position="164"/>
        <end position="181"/>
    </location>
</feature>
<name>A0AA38WYV2_9EURO</name>
<dbReference type="Proteomes" id="UP001172673">
    <property type="component" value="Unassembled WGS sequence"/>
</dbReference>
<evidence type="ECO:0000313" key="3">
    <source>
        <dbReference type="EMBL" id="KAJ9603632.1"/>
    </source>
</evidence>
<evidence type="ECO:0000256" key="1">
    <source>
        <dbReference type="SAM" id="MobiDB-lite"/>
    </source>
</evidence>
<feature type="transmembrane region" description="Helical" evidence="2">
    <location>
        <begin position="57"/>
        <end position="75"/>
    </location>
</feature>
<evidence type="ECO:0000313" key="4">
    <source>
        <dbReference type="Proteomes" id="UP001172673"/>
    </source>
</evidence>
<feature type="region of interest" description="Disordered" evidence="1">
    <location>
        <begin position="161"/>
        <end position="181"/>
    </location>
</feature>
<feature type="transmembrane region" description="Helical" evidence="2">
    <location>
        <begin position="131"/>
        <end position="152"/>
    </location>
</feature>
<evidence type="ECO:0008006" key="5">
    <source>
        <dbReference type="Google" id="ProtNLM"/>
    </source>
</evidence>
<feature type="transmembrane region" description="Helical" evidence="2">
    <location>
        <begin position="20"/>
        <end position="37"/>
    </location>
</feature>
<reference evidence="3" key="1">
    <citation type="submission" date="2022-10" db="EMBL/GenBank/DDBJ databases">
        <title>Culturing micro-colonial fungi from biological soil crusts in the Mojave desert and describing Neophaeococcomyces mojavensis, and introducing the new genera and species Taxawa tesnikishii.</title>
        <authorList>
            <person name="Kurbessoian T."/>
            <person name="Stajich J.E."/>
        </authorList>
    </citation>
    <scope>NUCLEOTIDE SEQUENCE</scope>
    <source>
        <strain evidence="3">TK_41</strain>
    </source>
</reference>
<protein>
    <recommendedName>
        <fullName evidence="5">MARVEL domain-containing protein</fullName>
    </recommendedName>
</protein>
<feature type="transmembrane region" description="Helical" evidence="2">
    <location>
        <begin position="82"/>
        <end position="104"/>
    </location>
</feature>
<comment type="caution">
    <text evidence="3">The sequence shown here is derived from an EMBL/GenBank/DDBJ whole genome shotgun (WGS) entry which is preliminary data.</text>
</comment>
<dbReference type="EMBL" id="JAPDRK010000021">
    <property type="protein sequence ID" value="KAJ9603632.1"/>
    <property type="molecule type" value="Genomic_DNA"/>
</dbReference>
<keyword evidence="2" id="KW-1133">Transmembrane helix</keyword>
<accession>A0AA38WYV2</accession>